<gene>
    <name evidence="2" type="ORF">GXM_09697</name>
</gene>
<protein>
    <submittedName>
        <fullName evidence="2">Uncharacterized protein</fullName>
    </submittedName>
</protein>
<proteinExistence type="predicted"/>
<sequence length="1388" mass="156327">MPNWDAPDIILPVSSFKGTDKDRPAGATKPQIKPGLYQQNIWLAEKGQSQQGQMSISQLLASFPQGIKDFAEELELQAEKLASIQDDPRRVAADYCEKYEKRKESLNQGKLKIGEVTSLEANAKNSGTNDDLDTDEELDDESTKDDLFMYKLIKADLLGHQQLLETEKVKQELSRFLQSQWRDIALGKTLTFDRGMIIPSKELKNGEICVPWLDEQEKILNFRSPFLNSNGLCVSNNKYVEDRLGPDGKDLKGIIVVSDEDHKRIQQRIAQLEAQGIDVGEVDPAETESERQARDFDGDCIGVALASKYPNLTAEAEYRNQPQNAYAPTVKLKKQSFYDPTDGSQRPFEEIAIHMSDSISVGIINNQVTALEALESEIEVLKTYGTLEQQSTYLDQVSSHYETLFEQEHQKDPKLIREEYFSYMQGFVVLAQEPRTPEIIQQAMDINRQMYRSMIEEGCYQNQIAVDLFKSAKKPEMDKIRENSRYLYRDVNYIKDKKSSSAYLNTGITPKGYSPVELLISQTNKYFLQSHLESRPIVQFKDLFQGVEFTPQQKFAAIAAKYEFDLKFNAAVRMSQRRETEKGPSAIIQTPQSCKLEITNLTRYGHPLIWKAQTLNIRLDEIPEQFRSFERPHRLLAFAQIDGEVREDGKPAYRHLGTVSQQSVIEHNLKAGMTTQGAKLLELKPELTRSQTKLLFAKAYDAAEAFYAKIPESEKLTSAAAAWNICASRQDELEVARKENANPQAIAKKVSNFAFAAFPNEIISRLDKLQFTEPKLVTLNNEGNQFLGRDWNKDDLHPIEIRASHHPVGHERHVSRLMFVQDTDGEYKEFAMLETRTAQLPIGTKALSCMVGVEPATASATIGLPGNKPVEITIRELKNFSYAGLVFNAEPVNLEFGTVPIPDKTVKIKLDGKTLGELDSDSAQQLKEINYLKNGNPLKLKLTSISEAGDQAFVLGESPNGNLLKINKINFYDFSGQSFSDRDYRKLTIETPPLKTRDAVFLNGEPLGVLHFKKDKDALRQLGLLKTGQLTPADAIIESNFSVICAQIDPNTVEYPTIWTKEFQAFGTQSVNPQQLYMIDSTVPILQKIKERPTFLFSTESNKKLGVMGLAVDNQKAETVTKWLTAQKVECQQVPIEDVIRETKKGLVVFNLVDSSIPAKTLSSMTKKFGAVIESNSDYQQRVNSLATRPQFLKPPEQTAQSPPNQFITPLLSTTPSTPDISNNVKTEPLGVEKLPTVTIDDLRNWYNTADKLGKSENYKKRIVEVANGFKAGEQLSAEALTVMNKDTIELEAISRLTQIAQRIGMVWGKSNENGTQVQGKIYDLAFNTQQRDLTISQKNGEVILNLQSGRVQTNKLTPQILQSFEDVNTQIDKILAKSQSQQIDIQR</sequence>
<dbReference type="Proteomes" id="UP000326678">
    <property type="component" value="Chromosome Gxm2"/>
</dbReference>
<evidence type="ECO:0000313" key="3">
    <source>
        <dbReference type="Proteomes" id="UP000326678"/>
    </source>
</evidence>
<accession>A0A5P8WH70</accession>
<reference evidence="2 3" key="1">
    <citation type="submission" date="2019-10" db="EMBL/GenBank/DDBJ databases">
        <title>Genomic and transcriptomic insights into the perfect genentic adaptation of a filamentous nitrogen-fixing cyanobacterium to rice fields.</title>
        <authorList>
            <person name="Chen Z."/>
        </authorList>
    </citation>
    <scope>NUCLEOTIDE SEQUENCE [LARGE SCALE GENOMIC DNA]</scope>
    <source>
        <strain evidence="2">CCNUC1</strain>
    </source>
</reference>
<keyword evidence="3" id="KW-1185">Reference proteome</keyword>
<evidence type="ECO:0000313" key="2">
    <source>
        <dbReference type="EMBL" id="QFS52203.1"/>
    </source>
</evidence>
<dbReference type="KEGG" id="nsh:GXM_09697"/>
<organism evidence="2 3">
    <name type="scientific">Nostoc sphaeroides CCNUC1</name>
    <dbReference type="NCBI Taxonomy" id="2653204"/>
    <lineage>
        <taxon>Bacteria</taxon>
        <taxon>Bacillati</taxon>
        <taxon>Cyanobacteriota</taxon>
        <taxon>Cyanophyceae</taxon>
        <taxon>Nostocales</taxon>
        <taxon>Nostocaceae</taxon>
        <taxon>Nostoc</taxon>
    </lineage>
</organism>
<dbReference type="EMBL" id="CP045227">
    <property type="protein sequence ID" value="QFS52203.1"/>
    <property type="molecule type" value="Genomic_DNA"/>
</dbReference>
<evidence type="ECO:0000256" key="1">
    <source>
        <dbReference type="SAM" id="MobiDB-lite"/>
    </source>
</evidence>
<name>A0A5P8WH70_9NOSO</name>
<feature type="region of interest" description="Disordered" evidence="1">
    <location>
        <begin position="12"/>
        <end position="31"/>
    </location>
</feature>